<gene>
    <name evidence="2" type="ordered locus">COCOR_04903</name>
</gene>
<dbReference type="InParanoid" id="H8MNH4"/>
<sequence length="211" mass="22413">MFHRSNGLPSLFVSLLFVVGFASSASADTYQTYVVPTVNGFQIGTILPNQPTGNFSSAADTARRFCQDQGHTGAQSFITAIRGSSYTYIIGTNGVGPWNTTGNSNVTMLESITCVTSTSTSPSDVTYTTPTVNGFQIGTIQPNQPTGNFSTPGDTARRFCQDLGHVNVRSITTSIRGSAYTYIVGTNGVGNWNTTGNADVTMLETVTCITW</sequence>
<dbReference type="Proteomes" id="UP000007587">
    <property type="component" value="Chromosome"/>
</dbReference>
<dbReference type="EMBL" id="CP003389">
    <property type="protein sequence ID" value="AFE06086.1"/>
    <property type="molecule type" value="Genomic_DNA"/>
</dbReference>
<accession>H8MNH4</accession>
<dbReference type="STRING" id="1144275.COCOR_04903"/>
<name>H8MNH4_CORCM</name>
<feature type="signal peptide" evidence="1">
    <location>
        <begin position="1"/>
        <end position="27"/>
    </location>
</feature>
<feature type="chain" id="PRO_5003614333" description="Lipoprotein" evidence="1">
    <location>
        <begin position="28"/>
        <end position="211"/>
    </location>
</feature>
<dbReference type="KEGG" id="ccx:COCOR_04903"/>
<dbReference type="AlphaFoldDB" id="H8MNH4"/>
<reference evidence="2 3" key="1">
    <citation type="journal article" date="2012" name="J. Bacteriol.">
        <title>Complete Genome Sequence of the Fruiting Myxobacterium Corallococcus coralloides DSM 2259.</title>
        <authorList>
            <person name="Huntley S."/>
            <person name="Zhang Y."/>
            <person name="Treuner-Lange A."/>
            <person name="Kneip S."/>
            <person name="Sensen C.W."/>
            <person name="Sogaard-Andersen L."/>
        </authorList>
    </citation>
    <scope>NUCLEOTIDE SEQUENCE [LARGE SCALE GENOMIC DNA]</scope>
    <source>
        <strain evidence="3">ATCC 25202 / DSM 2259 / NBRC 100086 / M2</strain>
    </source>
</reference>
<organism evidence="2 3">
    <name type="scientific">Corallococcus coralloides (strain ATCC 25202 / DSM 2259 / NBRC 100086 / M2)</name>
    <name type="common">Myxococcus coralloides</name>
    <dbReference type="NCBI Taxonomy" id="1144275"/>
    <lineage>
        <taxon>Bacteria</taxon>
        <taxon>Pseudomonadati</taxon>
        <taxon>Myxococcota</taxon>
        <taxon>Myxococcia</taxon>
        <taxon>Myxococcales</taxon>
        <taxon>Cystobacterineae</taxon>
        <taxon>Myxococcaceae</taxon>
        <taxon>Corallococcus</taxon>
    </lineage>
</organism>
<proteinExistence type="predicted"/>
<evidence type="ECO:0008006" key="4">
    <source>
        <dbReference type="Google" id="ProtNLM"/>
    </source>
</evidence>
<protein>
    <recommendedName>
        <fullName evidence="4">Lipoprotein</fullName>
    </recommendedName>
</protein>
<evidence type="ECO:0000313" key="2">
    <source>
        <dbReference type="EMBL" id="AFE06086.1"/>
    </source>
</evidence>
<dbReference type="RefSeq" id="WP_014397704.1">
    <property type="nucleotide sequence ID" value="NC_017030.1"/>
</dbReference>
<reference evidence="3" key="2">
    <citation type="submission" date="2012-03" db="EMBL/GenBank/DDBJ databases">
        <title>Genome sequence of the fruiting myxobacterium Corallococcus coralloides DSM 2259.</title>
        <authorList>
            <person name="Huntley S."/>
            <person name="Zhang Y."/>
            <person name="Treuner-Lange A."/>
            <person name="Sensen C.W."/>
            <person name="Sogaard-Andersen L."/>
        </authorList>
    </citation>
    <scope>NUCLEOTIDE SEQUENCE [LARGE SCALE GENOMIC DNA]</scope>
    <source>
        <strain evidence="3">ATCC 25202 / DSM 2259 / NBRC 100086 / M2</strain>
    </source>
</reference>
<keyword evidence="1" id="KW-0732">Signal</keyword>
<dbReference type="OrthoDB" id="5497933at2"/>
<keyword evidence="3" id="KW-1185">Reference proteome</keyword>
<dbReference type="HOGENOM" id="CLU_1303185_0_0_7"/>
<evidence type="ECO:0000313" key="3">
    <source>
        <dbReference type="Proteomes" id="UP000007587"/>
    </source>
</evidence>
<evidence type="ECO:0000256" key="1">
    <source>
        <dbReference type="SAM" id="SignalP"/>
    </source>
</evidence>